<evidence type="ECO:0000313" key="2">
    <source>
        <dbReference type="Proteomes" id="UP000658202"/>
    </source>
</evidence>
<accession>A0ABQ1X6Z3</accession>
<reference evidence="2" key="1">
    <citation type="journal article" date="2019" name="Int. J. Syst. Evol. Microbiol.">
        <title>The Global Catalogue of Microorganisms (GCM) 10K type strain sequencing project: providing services to taxonomists for standard genome sequencing and annotation.</title>
        <authorList>
            <consortium name="The Broad Institute Genomics Platform"/>
            <consortium name="The Broad Institute Genome Sequencing Center for Infectious Disease"/>
            <person name="Wu L."/>
            <person name="Ma J."/>
        </authorList>
    </citation>
    <scope>NUCLEOTIDE SEQUENCE [LARGE SCALE GENOMIC DNA]</scope>
    <source>
        <strain evidence="2">CCM 8490</strain>
    </source>
</reference>
<proteinExistence type="predicted"/>
<sequence>MSCILIEERYYLKSFIVIFFSFGDINNGVSFSRKYNSGYKDWILAVTLKICPVRFCKLSIDFISFYLNET</sequence>
<name>A0ABQ1X6Z3_9FLAO</name>
<gene>
    <name evidence="1" type="ORF">GCM10007332_26540</name>
</gene>
<evidence type="ECO:0000313" key="1">
    <source>
        <dbReference type="EMBL" id="GGG63076.1"/>
    </source>
</evidence>
<comment type="caution">
    <text evidence="1">The sequence shown here is derived from an EMBL/GenBank/DDBJ whole genome shotgun (WGS) entry which is preliminary data.</text>
</comment>
<keyword evidence="2" id="KW-1185">Reference proteome</keyword>
<dbReference type="Proteomes" id="UP000658202">
    <property type="component" value="Unassembled WGS sequence"/>
</dbReference>
<dbReference type="EMBL" id="BMCW01000006">
    <property type="protein sequence ID" value="GGG63076.1"/>
    <property type="molecule type" value="Genomic_DNA"/>
</dbReference>
<protein>
    <submittedName>
        <fullName evidence="1">Uncharacterized protein</fullName>
    </submittedName>
</protein>
<organism evidence="1 2">
    <name type="scientific">Epilithonimonas arachidiradicis</name>
    <dbReference type="NCBI Taxonomy" id="1617282"/>
    <lineage>
        <taxon>Bacteria</taxon>
        <taxon>Pseudomonadati</taxon>
        <taxon>Bacteroidota</taxon>
        <taxon>Flavobacteriia</taxon>
        <taxon>Flavobacteriales</taxon>
        <taxon>Weeksellaceae</taxon>
        <taxon>Chryseobacterium group</taxon>
        <taxon>Epilithonimonas</taxon>
    </lineage>
</organism>